<accession>A0A1I7XTT3</accession>
<feature type="compositionally biased region" description="Basic and acidic residues" evidence="1">
    <location>
        <begin position="106"/>
        <end position="123"/>
    </location>
</feature>
<proteinExistence type="predicted"/>
<feature type="region of interest" description="Disordered" evidence="1">
    <location>
        <begin position="146"/>
        <end position="183"/>
    </location>
</feature>
<dbReference type="WBParaSite" id="Hba_20903">
    <property type="protein sequence ID" value="Hba_20903"/>
    <property type="gene ID" value="Hba_20903"/>
</dbReference>
<evidence type="ECO:0000256" key="1">
    <source>
        <dbReference type="SAM" id="MobiDB-lite"/>
    </source>
</evidence>
<dbReference type="Proteomes" id="UP000095283">
    <property type="component" value="Unplaced"/>
</dbReference>
<name>A0A1I7XTT3_HETBA</name>
<sequence length="183" mass="22317">MSDDGSVPREVSSHDDGELSDESIHEKMVGESEEDRLRRRLLEKRERETREGPSGDDEEMFTIQPVDSQKPRLVDKDRERDREKERREREREKDRERQSSKHKHSDRRERDRHSHDDRHRAKYEVNVAFLRQFLDYLIIVKDRRLGKSIAHRGSGGRDHREKRTRSEKRERQEKERRIKRSLR</sequence>
<evidence type="ECO:0000313" key="2">
    <source>
        <dbReference type="Proteomes" id="UP000095283"/>
    </source>
</evidence>
<feature type="compositionally biased region" description="Basic and acidic residues" evidence="1">
    <location>
        <begin position="167"/>
        <end position="176"/>
    </location>
</feature>
<reference evidence="3" key="1">
    <citation type="submission" date="2016-11" db="UniProtKB">
        <authorList>
            <consortium name="WormBaseParasite"/>
        </authorList>
    </citation>
    <scope>IDENTIFICATION</scope>
</reference>
<feature type="compositionally biased region" description="Basic and acidic residues" evidence="1">
    <location>
        <begin position="11"/>
        <end position="30"/>
    </location>
</feature>
<dbReference type="AlphaFoldDB" id="A0A1I7XTT3"/>
<feature type="region of interest" description="Disordered" evidence="1">
    <location>
        <begin position="1"/>
        <end position="124"/>
    </location>
</feature>
<feature type="compositionally biased region" description="Basic and acidic residues" evidence="1">
    <location>
        <begin position="69"/>
        <end position="99"/>
    </location>
</feature>
<organism evidence="2 3">
    <name type="scientific">Heterorhabditis bacteriophora</name>
    <name type="common">Entomopathogenic nematode worm</name>
    <dbReference type="NCBI Taxonomy" id="37862"/>
    <lineage>
        <taxon>Eukaryota</taxon>
        <taxon>Metazoa</taxon>
        <taxon>Ecdysozoa</taxon>
        <taxon>Nematoda</taxon>
        <taxon>Chromadorea</taxon>
        <taxon>Rhabditida</taxon>
        <taxon>Rhabditina</taxon>
        <taxon>Rhabditomorpha</taxon>
        <taxon>Strongyloidea</taxon>
        <taxon>Heterorhabditidae</taxon>
        <taxon>Heterorhabditis</taxon>
    </lineage>
</organism>
<keyword evidence="2" id="KW-1185">Reference proteome</keyword>
<feature type="compositionally biased region" description="Basic and acidic residues" evidence="1">
    <location>
        <begin position="43"/>
        <end position="53"/>
    </location>
</feature>
<evidence type="ECO:0000313" key="3">
    <source>
        <dbReference type="WBParaSite" id="Hba_20903"/>
    </source>
</evidence>
<protein>
    <submittedName>
        <fullName evidence="3">PRP4 pre-mRNA-processing factor 4 homolog</fullName>
    </submittedName>
</protein>